<evidence type="ECO:0000256" key="1">
    <source>
        <dbReference type="SAM" id="MobiDB-lite"/>
    </source>
</evidence>
<feature type="region of interest" description="Disordered" evidence="1">
    <location>
        <begin position="520"/>
        <end position="628"/>
    </location>
</feature>
<evidence type="ECO:0000313" key="2">
    <source>
        <dbReference type="EMBL" id="KUI58860.1"/>
    </source>
</evidence>
<evidence type="ECO:0000313" key="3">
    <source>
        <dbReference type="Proteomes" id="UP000078576"/>
    </source>
</evidence>
<feature type="compositionally biased region" description="Polar residues" evidence="1">
    <location>
        <begin position="486"/>
        <end position="496"/>
    </location>
</feature>
<accession>A0A194V4F4</accession>
<dbReference type="STRING" id="694573.A0A194V4F4"/>
<keyword evidence="3" id="KW-1185">Reference proteome</keyword>
<feature type="compositionally biased region" description="Polar residues" evidence="1">
    <location>
        <begin position="522"/>
        <end position="531"/>
    </location>
</feature>
<feature type="region of interest" description="Disordered" evidence="1">
    <location>
        <begin position="268"/>
        <end position="354"/>
    </location>
</feature>
<reference evidence="3" key="1">
    <citation type="submission" date="2014-12" db="EMBL/GenBank/DDBJ databases">
        <title>Genome Sequence of Valsa Canker Pathogens Uncovers a Specific Adaption of Colonization on Woody Bark.</title>
        <authorList>
            <person name="Yin Z."/>
            <person name="Liu H."/>
            <person name="Gao X."/>
            <person name="Li Z."/>
            <person name="Song N."/>
            <person name="Ke X."/>
            <person name="Dai Q."/>
            <person name="Wu Y."/>
            <person name="Sun Y."/>
            <person name="Xu J.-R."/>
            <person name="Kang Z.K."/>
            <person name="Wang L."/>
            <person name="Huang L."/>
        </authorList>
    </citation>
    <scope>NUCLEOTIDE SEQUENCE [LARGE SCALE GENOMIC DNA]</scope>
    <source>
        <strain evidence="3">SXYL134</strain>
    </source>
</reference>
<feature type="compositionally biased region" description="Polar residues" evidence="1">
    <location>
        <begin position="91"/>
        <end position="100"/>
    </location>
</feature>
<feature type="region of interest" description="Disordered" evidence="1">
    <location>
        <begin position="49"/>
        <end position="170"/>
    </location>
</feature>
<organism evidence="2 3">
    <name type="scientific">Cytospora mali</name>
    <name type="common">Apple Valsa canker fungus</name>
    <name type="synonym">Valsa mali</name>
    <dbReference type="NCBI Taxonomy" id="578113"/>
    <lineage>
        <taxon>Eukaryota</taxon>
        <taxon>Fungi</taxon>
        <taxon>Dikarya</taxon>
        <taxon>Ascomycota</taxon>
        <taxon>Pezizomycotina</taxon>
        <taxon>Sordariomycetes</taxon>
        <taxon>Sordariomycetidae</taxon>
        <taxon>Diaporthales</taxon>
        <taxon>Cytosporaceae</taxon>
        <taxon>Cytospora</taxon>
    </lineage>
</organism>
<feature type="compositionally biased region" description="Low complexity" evidence="1">
    <location>
        <begin position="141"/>
        <end position="156"/>
    </location>
</feature>
<feature type="region of interest" description="Disordered" evidence="1">
    <location>
        <begin position="417"/>
        <end position="503"/>
    </location>
</feature>
<feature type="region of interest" description="Disordered" evidence="1">
    <location>
        <begin position="185"/>
        <end position="256"/>
    </location>
</feature>
<sequence length="628" mass="66006">MWNVFVDRAISVLDRSRTKVPAAPTTPMDHTRVASRSVNASVQNLRHGDGTTVEQQNQTQPPAASQLANAPAQNALHGGDASDEQAIGAQPQATLSTPDTDNAPVWTVGTFSGGRQQATPNTQQAATPSQPLPSPSLAGWSQATPTQTGQSSGQTAHHLHHHQQRRQQPSTALDSFQRFVAQNLTPAQISQPPPNTPTTALSANVAGPPGTGASVATQSPAHSPSAQRPQRPQRSQGFTRAELGIPEDARRRSRKEVRGWVEQFFDRRRNQERAATAGRSTGTPGTASGRAGKRPTREAPPATPARRTTRQGGSQQDTPGSPAFPTPLIVPPTSVTTPVTATASTPALAPGHRHGTSPLVAPRGTPASNAFGTPSIHARGSASGIRRGTPLIGPRGTPASNATLKQIIYTPHSAFTSATTSVPAPPLAAGRIARGNIRRPRRVPRRVAVSSNSLVSPQGTPASTLAPKSTVVTPSPAPTVGRAATADTSWPASQKPSPIGSVPRYIREMQPRRGAIVDIPTMHSSGAPQRNTTQTASQQTATEKSSSQYGVQSSGRQQSWRSREDLFHPDTLDKSGIVSPSQSIGPPRPLPTAPSNIDYGSPSSILRKRPADGTQTAGATPKRLRWNI</sequence>
<name>A0A194V4F4_CYTMA</name>
<feature type="compositionally biased region" description="Low complexity" evidence="1">
    <location>
        <begin position="532"/>
        <end position="560"/>
    </location>
</feature>
<protein>
    <submittedName>
        <fullName evidence="2">Uncharacterized protein</fullName>
    </submittedName>
</protein>
<feature type="compositionally biased region" description="Low complexity" evidence="1">
    <location>
        <begin position="223"/>
        <end position="236"/>
    </location>
</feature>
<dbReference type="OrthoDB" id="10683797at2759"/>
<feature type="compositionally biased region" description="Basic and acidic residues" evidence="1">
    <location>
        <begin position="561"/>
        <end position="573"/>
    </location>
</feature>
<feature type="compositionally biased region" description="Polar residues" evidence="1">
    <location>
        <begin position="52"/>
        <end position="72"/>
    </location>
</feature>
<dbReference type="Proteomes" id="UP000078576">
    <property type="component" value="Unassembled WGS sequence"/>
</dbReference>
<feature type="compositionally biased region" description="Basic residues" evidence="1">
    <location>
        <begin position="436"/>
        <end position="445"/>
    </location>
</feature>
<feature type="compositionally biased region" description="Low complexity" evidence="1">
    <location>
        <begin position="116"/>
        <end position="129"/>
    </location>
</feature>
<gene>
    <name evidence="2" type="ORF">VP1G_06146</name>
</gene>
<dbReference type="EMBL" id="KN714720">
    <property type="protein sequence ID" value="KUI58860.1"/>
    <property type="molecule type" value="Genomic_DNA"/>
</dbReference>
<proteinExistence type="predicted"/>
<feature type="compositionally biased region" description="Low complexity" evidence="1">
    <location>
        <begin position="331"/>
        <end position="350"/>
    </location>
</feature>
<dbReference type="AlphaFoldDB" id="A0A194V4F4"/>
<feature type="compositionally biased region" description="Polar residues" evidence="1">
    <location>
        <begin position="453"/>
        <end position="473"/>
    </location>
</feature>
<feature type="region of interest" description="Disordered" evidence="1">
    <location>
        <begin position="367"/>
        <end position="397"/>
    </location>
</feature>